<sequence>MANESSFEALDKSLRDIMQGKYDDSMDRPFEGIIMVLGEDFRQILPVVPKGSRNDIVQASITSSYLWNHFEVLVLKKNMRLSRNSAIGNGNSHQAEEDDLVPVPPDIMLNENGDPIRTIVDATYPSLRSNIANISYTKERAILTTKNDTVHDINNVAMNLIEGDEMTYFSSDSICKSSTHVNDRGQSLSN</sequence>
<reference evidence="4" key="1">
    <citation type="journal article" date="2010" name="Nat. Biotechnol.">
        <title>Draft genome sequence of the oilseed species Ricinus communis.</title>
        <authorList>
            <person name="Chan A.P."/>
            <person name="Crabtree J."/>
            <person name="Zhao Q."/>
            <person name="Lorenzi H."/>
            <person name="Orvis J."/>
            <person name="Puiu D."/>
            <person name="Melake-Berhan A."/>
            <person name="Jones K.M."/>
            <person name="Redman J."/>
            <person name="Chen G."/>
            <person name="Cahoon E.B."/>
            <person name="Gedil M."/>
            <person name="Stanke M."/>
            <person name="Haas B.J."/>
            <person name="Wortman J.R."/>
            <person name="Fraser-Liggett C.M."/>
            <person name="Ravel J."/>
            <person name="Rabinowicz P.D."/>
        </authorList>
    </citation>
    <scope>NUCLEOTIDE SEQUENCE [LARGE SCALE GENOMIC DNA]</scope>
    <source>
        <strain evidence="4">cv. Hale</strain>
    </source>
</reference>
<dbReference type="PANTHER" id="PTHR10492">
    <property type="match status" value="1"/>
</dbReference>
<dbReference type="SUPFAM" id="SSF52540">
    <property type="entry name" value="P-loop containing nucleoside triphosphate hydrolases"/>
    <property type="match status" value="1"/>
</dbReference>
<evidence type="ECO:0000313" key="4">
    <source>
        <dbReference type="Proteomes" id="UP000008311"/>
    </source>
</evidence>
<dbReference type="GO" id="GO:0016887">
    <property type="term" value="F:ATP hydrolysis activity"/>
    <property type="evidence" value="ECO:0007669"/>
    <property type="project" value="RHEA"/>
</dbReference>
<keyword evidence="4" id="KW-1185">Reference proteome</keyword>
<keyword evidence="1" id="KW-0347">Helicase</keyword>
<feature type="domain" description="DNA helicase Pif1-like DEAD-box helicase" evidence="2">
    <location>
        <begin position="1"/>
        <end position="86"/>
    </location>
</feature>
<dbReference type="Pfam" id="PF05970">
    <property type="entry name" value="PIF1"/>
    <property type="match status" value="1"/>
</dbReference>
<comment type="catalytic activity">
    <reaction evidence="1">
        <text>ATP + H2O = ADP + phosphate + H(+)</text>
        <dbReference type="Rhea" id="RHEA:13065"/>
        <dbReference type="ChEBI" id="CHEBI:15377"/>
        <dbReference type="ChEBI" id="CHEBI:15378"/>
        <dbReference type="ChEBI" id="CHEBI:30616"/>
        <dbReference type="ChEBI" id="CHEBI:43474"/>
        <dbReference type="ChEBI" id="CHEBI:456216"/>
        <dbReference type="EC" id="5.6.2.3"/>
    </reaction>
</comment>
<gene>
    <name evidence="3" type="ORF">RCOM_1100610</name>
</gene>
<dbReference type="AlphaFoldDB" id="B9SPU9"/>
<comment type="similarity">
    <text evidence="1">Belongs to the helicase family.</text>
</comment>
<dbReference type="GO" id="GO:0006281">
    <property type="term" value="P:DNA repair"/>
    <property type="evidence" value="ECO:0007669"/>
    <property type="project" value="UniProtKB-KW"/>
</dbReference>
<dbReference type="eggNOG" id="KOG0987">
    <property type="taxonomic scope" value="Eukaryota"/>
</dbReference>
<protein>
    <recommendedName>
        <fullName evidence="1">ATP-dependent DNA helicase</fullName>
        <ecNumber evidence="1">5.6.2.3</ecNumber>
    </recommendedName>
</protein>
<keyword evidence="1" id="KW-0233">DNA recombination</keyword>
<keyword evidence="1" id="KW-0067">ATP-binding</keyword>
<keyword evidence="1" id="KW-0234">DNA repair</keyword>
<dbReference type="GO" id="GO:0043139">
    <property type="term" value="F:5'-3' DNA helicase activity"/>
    <property type="evidence" value="ECO:0007669"/>
    <property type="project" value="UniProtKB-EC"/>
</dbReference>
<dbReference type="InterPro" id="IPR010285">
    <property type="entry name" value="DNA_helicase_pif1-like_DEAD"/>
</dbReference>
<evidence type="ECO:0000259" key="2">
    <source>
        <dbReference type="Pfam" id="PF05970"/>
    </source>
</evidence>
<accession>B9SPU9</accession>
<name>B9SPU9_RICCO</name>
<dbReference type="EMBL" id="EQ974074">
    <property type="protein sequence ID" value="EEF34336.1"/>
    <property type="molecule type" value="Genomic_DNA"/>
</dbReference>
<dbReference type="EC" id="5.6.2.3" evidence="1"/>
<dbReference type="GO" id="GO:0005524">
    <property type="term" value="F:ATP binding"/>
    <property type="evidence" value="ECO:0007669"/>
    <property type="project" value="UniProtKB-KW"/>
</dbReference>
<dbReference type="PANTHER" id="PTHR10492:SF101">
    <property type="entry name" value="ATP-DEPENDENT DNA HELICASE"/>
    <property type="match status" value="1"/>
</dbReference>
<dbReference type="InterPro" id="IPR027417">
    <property type="entry name" value="P-loop_NTPase"/>
</dbReference>
<organism evidence="3 4">
    <name type="scientific">Ricinus communis</name>
    <name type="common">Castor bean</name>
    <dbReference type="NCBI Taxonomy" id="3988"/>
    <lineage>
        <taxon>Eukaryota</taxon>
        <taxon>Viridiplantae</taxon>
        <taxon>Streptophyta</taxon>
        <taxon>Embryophyta</taxon>
        <taxon>Tracheophyta</taxon>
        <taxon>Spermatophyta</taxon>
        <taxon>Magnoliopsida</taxon>
        <taxon>eudicotyledons</taxon>
        <taxon>Gunneridae</taxon>
        <taxon>Pentapetalae</taxon>
        <taxon>rosids</taxon>
        <taxon>fabids</taxon>
        <taxon>Malpighiales</taxon>
        <taxon>Euphorbiaceae</taxon>
        <taxon>Acalyphoideae</taxon>
        <taxon>Acalypheae</taxon>
        <taxon>Ricinus</taxon>
    </lineage>
</organism>
<keyword evidence="1" id="KW-0547">Nucleotide-binding</keyword>
<dbReference type="Proteomes" id="UP000008311">
    <property type="component" value="Unassembled WGS sequence"/>
</dbReference>
<dbReference type="STRING" id="3988.B9SPU9"/>
<dbReference type="InParanoid" id="B9SPU9"/>
<evidence type="ECO:0000313" key="3">
    <source>
        <dbReference type="EMBL" id="EEF34336.1"/>
    </source>
</evidence>
<proteinExistence type="inferred from homology"/>
<keyword evidence="1" id="KW-0227">DNA damage</keyword>
<dbReference type="GO" id="GO:0000723">
    <property type="term" value="P:telomere maintenance"/>
    <property type="evidence" value="ECO:0007669"/>
    <property type="project" value="InterPro"/>
</dbReference>
<evidence type="ECO:0000256" key="1">
    <source>
        <dbReference type="RuleBase" id="RU363044"/>
    </source>
</evidence>
<dbReference type="GO" id="GO:0006310">
    <property type="term" value="P:DNA recombination"/>
    <property type="evidence" value="ECO:0007669"/>
    <property type="project" value="UniProtKB-KW"/>
</dbReference>
<comment type="cofactor">
    <cofactor evidence="1">
        <name>Mg(2+)</name>
        <dbReference type="ChEBI" id="CHEBI:18420"/>
    </cofactor>
</comment>
<keyword evidence="1" id="KW-0378">Hydrolase</keyword>